<dbReference type="RefSeq" id="WP_144261709.1">
    <property type="nucleotide sequence ID" value="NZ_QMDX01000004.1"/>
</dbReference>
<dbReference type="InterPro" id="IPR032347">
    <property type="entry name" value="DUF4864"/>
</dbReference>
<keyword evidence="3" id="KW-1185">Reference proteome</keyword>
<organism evidence="2 3">
    <name type="scientific">Haloglomus irregulare</name>
    <dbReference type="NCBI Taxonomy" id="2234134"/>
    <lineage>
        <taxon>Archaea</taxon>
        <taxon>Methanobacteriati</taxon>
        <taxon>Methanobacteriota</taxon>
        <taxon>Stenosarchaea group</taxon>
        <taxon>Halobacteria</taxon>
        <taxon>Halobacteriales</taxon>
        <taxon>Natronomonadaceae</taxon>
        <taxon>Haloglomus</taxon>
    </lineage>
</organism>
<dbReference type="AlphaFoldDB" id="A0A554NA71"/>
<dbReference type="OrthoDB" id="242411at2157"/>
<feature type="compositionally biased region" description="Basic and acidic residues" evidence="1">
    <location>
        <begin position="7"/>
        <end position="18"/>
    </location>
</feature>
<evidence type="ECO:0000256" key="1">
    <source>
        <dbReference type="SAM" id="MobiDB-lite"/>
    </source>
</evidence>
<comment type="caution">
    <text evidence="2">The sequence shown here is derived from an EMBL/GenBank/DDBJ whole genome shotgun (WGS) entry which is preliminary data.</text>
</comment>
<dbReference type="PANTHER" id="PTHR35716">
    <property type="entry name" value="OS05G0574700 PROTEIN-RELATED"/>
    <property type="match status" value="1"/>
</dbReference>
<gene>
    <name evidence="2" type="ORF">DP107_08400</name>
</gene>
<feature type="region of interest" description="Disordered" evidence="1">
    <location>
        <begin position="1"/>
        <end position="29"/>
    </location>
</feature>
<protein>
    <submittedName>
        <fullName evidence="2">DUF4864 domain-containing protein</fullName>
    </submittedName>
</protein>
<dbReference type="InParanoid" id="A0A554NA71"/>
<name>A0A554NA71_9EURY</name>
<evidence type="ECO:0000313" key="2">
    <source>
        <dbReference type="EMBL" id="TSD14262.1"/>
    </source>
</evidence>
<evidence type="ECO:0000313" key="3">
    <source>
        <dbReference type="Proteomes" id="UP000319894"/>
    </source>
</evidence>
<accession>A0A554NA71</accession>
<dbReference type="Proteomes" id="UP000319894">
    <property type="component" value="Unassembled WGS sequence"/>
</dbReference>
<sequence>MPEDPDEHGRSESDDTHSLPEPSPTHGAEDVVRIQVEALRHNDHPRDDAGIETAWRFASPANRANTGPFDAFRRMVRSEPYAAMVDHREATLGPVEVRDRRATAEVALTGPEGRSRTYRFRLSRDHRGDLDGCWLTDAVMTA</sequence>
<dbReference type="Pfam" id="PF16156">
    <property type="entry name" value="DUF4864"/>
    <property type="match status" value="1"/>
</dbReference>
<proteinExistence type="predicted"/>
<reference evidence="2 3" key="1">
    <citation type="submission" date="2018-06" db="EMBL/GenBank/DDBJ databases">
        <title>Natronomonas sp. F16-60 a new haloarchaeon isolated from a solar saltern of Isla Cristina, Huelva, Spain.</title>
        <authorList>
            <person name="Duran-Viseras A."/>
            <person name="Sanchez-Porro C."/>
            <person name="Ventosa A."/>
        </authorList>
    </citation>
    <scope>NUCLEOTIDE SEQUENCE [LARGE SCALE GENOMIC DNA]</scope>
    <source>
        <strain evidence="2 3">F16-60</strain>
    </source>
</reference>
<dbReference type="EMBL" id="QMDX01000004">
    <property type="protein sequence ID" value="TSD14262.1"/>
    <property type="molecule type" value="Genomic_DNA"/>
</dbReference>